<organism evidence="7 8">
    <name type="scientific">Rhynocoris fuscipes</name>
    <dbReference type="NCBI Taxonomy" id="488301"/>
    <lineage>
        <taxon>Eukaryota</taxon>
        <taxon>Metazoa</taxon>
        <taxon>Ecdysozoa</taxon>
        <taxon>Arthropoda</taxon>
        <taxon>Hexapoda</taxon>
        <taxon>Insecta</taxon>
        <taxon>Pterygota</taxon>
        <taxon>Neoptera</taxon>
        <taxon>Paraneoptera</taxon>
        <taxon>Hemiptera</taxon>
        <taxon>Heteroptera</taxon>
        <taxon>Panheteroptera</taxon>
        <taxon>Cimicomorpha</taxon>
        <taxon>Reduviidae</taxon>
        <taxon>Harpactorinae</taxon>
        <taxon>Harpactorini</taxon>
        <taxon>Rhynocoris</taxon>
    </lineage>
</organism>
<keyword evidence="3 6" id="KW-0812">Transmembrane</keyword>
<evidence type="ECO:0000313" key="8">
    <source>
        <dbReference type="Proteomes" id="UP001461498"/>
    </source>
</evidence>
<gene>
    <name evidence="7" type="ORF">O3M35_012453</name>
</gene>
<comment type="caution">
    <text evidence="7">The sequence shown here is derived from an EMBL/GenBank/DDBJ whole genome shotgun (WGS) entry which is preliminary data.</text>
</comment>
<dbReference type="AlphaFoldDB" id="A0AAW1CTU4"/>
<keyword evidence="4 6" id="KW-1133">Transmembrane helix</keyword>
<dbReference type="InterPro" id="IPR026770">
    <property type="entry name" value="RNase_K"/>
</dbReference>
<evidence type="ECO:0000256" key="1">
    <source>
        <dbReference type="ARBA" id="ARBA00004141"/>
    </source>
</evidence>
<evidence type="ECO:0000256" key="5">
    <source>
        <dbReference type="ARBA" id="ARBA00023136"/>
    </source>
</evidence>
<dbReference type="EMBL" id="JAPXFL010000009">
    <property type="protein sequence ID" value="KAK9501782.1"/>
    <property type="molecule type" value="Genomic_DNA"/>
</dbReference>
<protein>
    <submittedName>
        <fullName evidence="7">Uncharacterized protein</fullName>
    </submittedName>
</protein>
<dbReference type="GO" id="GO:0004521">
    <property type="term" value="F:RNA endonuclease activity"/>
    <property type="evidence" value="ECO:0007669"/>
    <property type="project" value="InterPro"/>
</dbReference>
<feature type="transmembrane region" description="Helical" evidence="6">
    <location>
        <begin position="74"/>
        <end position="91"/>
    </location>
</feature>
<accession>A0AAW1CTU4</accession>
<reference evidence="7 8" key="1">
    <citation type="submission" date="2022-12" db="EMBL/GenBank/DDBJ databases">
        <title>Chromosome-level genome assembly of true bugs.</title>
        <authorList>
            <person name="Ma L."/>
            <person name="Li H."/>
        </authorList>
    </citation>
    <scope>NUCLEOTIDE SEQUENCE [LARGE SCALE GENOMIC DNA]</scope>
    <source>
        <strain evidence="7">Lab_2022b</strain>
    </source>
</reference>
<dbReference type="Proteomes" id="UP001461498">
    <property type="component" value="Unassembled WGS sequence"/>
</dbReference>
<evidence type="ECO:0000256" key="2">
    <source>
        <dbReference type="ARBA" id="ARBA00008458"/>
    </source>
</evidence>
<name>A0AAW1CTU4_9HEMI</name>
<dbReference type="PANTHER" id="PTHR31733">
    <property type="entry name" value="RIBONUCLEASE KAPPA"/>
    <property type="match status" value="1"/>
</dbReference>
<comment type="similarity">
    <text evidence="2">Belongs to the RNase K family.</text>
</comment>
<evidence type="ECO:0000256" key="4">
    <source>
        <dbReference type="ARBA" id="ARBA00022989"/>
    </source>
</evidence>
<keyword evidence="5 6" id="KW-0472">Membrane</keyword>
<sequence>MGRLGPKICGLKCSASCTIFGAWGTIQLAALGYSFGIRSVTLLTSVIPDAEAGEVDIDTAEEEYKEKFHSFSQICYHAAIFTAIAFIIGFWQCCNNLRWTFKRTKADTELDQTLRTLKAAIEEEPQTKDKLGTPDTHLKYIKVDK</sequence>
<evidence type="ECO:0000256" key="3">
    <source>
        <dbReference type="ARBA" id="ARBA00022692"/>
    </source>
</evidence>
<comment type="subcellular location">
    <subcellularLocation>
        <location evidence="1">Membrane</location>
        <topology evidence="1">Multi-pass membrane protein</topology>
    </subcellularLocation>
</comment>
<keyword evidence="8" id="KW-1185">Reference proteome</keyword>
<proteinExistence type="inferred from homology"/>
<dbReference type="GO" id="GO:0016020">
    <property type="term" value="C:membrane"/>
    <property type="evidence" value="ECO:0007669"/>
    <property type="project" value="UniProtKB-SubCell"/>
</dbReference>
<evidence type="ECO:0000313" key="7">
    <source>
        <dbReference type="EMBL" id="KAK9501782.1"/>
    </source>
</evidence>
<evidence type="ECO:0000256" key="6">
    <source>
        <dbReference type="SAM" id="Phobius"/>
    </source>
</evidence>